<keyword evidence="10 16" id="KW-1133">Transmembrane helix</keyword>
<feature type="binding site" evidence="14">
    <location>
        <position position="883"/>
    </location>
    <ligand>
        <name>ATP</name>
        <dbReference type="ChEBI" id="CHEBI:30616"/>
    </ligand>
</feature>
<organism evidence="20 21">
    <name type="scientific">Carpediemonas membranifera</name>
    <dbReference type="NCBI Taxonomy" id="201153"/>
    <lineage>
        <taxon>Eukaryota</taxon>
        <taxon>Metamonada</taxon>
        <taxon>Carpediemonas-like organisms</taxon>
        <taxon>Carpediemonas</taxon>
    </lineage>
</organism>
<evidence type="ECO:0000256" key="11">
    <source>
        <dbReference type="ARBA" id="ARBA00023136"/>
    </source>
</evidence>
<comment type="subcellular location">
    <subcellularLocation>
        <location evidence="2">Endomembrane system</location>
    </subcellularLocation>
    <subcellularLocation>
        <location evidence="1 16">Membrane</location>
        <topology evidence="1 16">Multi-pass membrane protein</topology>
    </subcellularLocation>
</comment>
<dbReference type="GO" id="GO:0045332">
    <property type="term" value="P:phospholipid translocation"/>
    <property type="evidence" value="ECO:0007669"/>
    <property type="project" value="TreeGrafter"/>
</dbReference>
<dbReference type="PROSITE" id="PS00154">
    <property type="entry name" value="ATPASE_E1_E2"/>
    <property type="match status" value="1"/>
</dbReference>
<comment type="catalytic activity">
    <reaction evidence="12 16">
        <text>ATP + H2O + phospholipidSide 1 = ADP + phosphate + phospholipidSide 2.</text>
        <dbReference type="EC" id="7.6.2.1"/>
    </reaction>
</comment>
<keyword evidence="6 14" id="KW-0547">Nucleotide-binding</keyword>
<feature type="domain" description="P-type ATPase N-terminal" evidence="18">
    <location>
        <begin position="19"/>
        <end position="76"/>
    </location>
</feature>
<dbReference type="Pfam" id="PF16212">
    <property type="entry name" value="PhoLip_ATPase_C"/>
    <property type="match status" value="1"/>
</dbReference>
<dbReference type="FunFam" id="3.40.50.1000:FF:000014">
    <property type="entry name" value="Phospholipid-transporting ATPase"/>
    <property type="match status" value="1"/>
</dbReference>
<dbReference type="OrthoDB" id="377733at2759"/>
<dbReference type="InterPro" id="IPR001757">
    <property type="entry name" value="P_typ_ATPase"/>
</dbReference>
<dbReference type="InterPro" id="IPR032630">
    <property type="entry name" value="P_typ_ATPase_c"/>
</dbReference>
<dbReference type="SFLD" id="SFLDG00002">
    <property type="entry name" value="C1.7:_P-type_atpase_like"/>
    <property type="match status" value="1"/>
</dbReference>
<evidence type="ECO:0000256" key="14">
    <source>
        <dbReference type="PIRSR" id="PIRSR606539-2"/>
    </source>
</evidence>
<dbReference type="InterPro" id="IPR059000">
    <property type="entry name" value="ATPase_P-type_domA"/>
</dbReference>
<dbReference type="SUPFAM" id="SSF81653">
    <property type="entry name" value="Calcium ATPase, transduction domain A"/>
    <property type="match status" value="1"/>
</dbReference>
<evidence type="ECO:0000256" key="8">
    <source>
        <dbReference type="ARBA" id="ARBA00022842"/>
    </source>
</evidence>
<evidence type="ECO:0000256" key="6">
    <source>
        <dbReference type="ARBA" id="ARBA00022741"/>
    </source>
</evidence>
<dbReference type="InterPro" id="IPR023299">
    <property type="entry name" value="ATPase_P-typ_cyto_dom_N"/>
</dbReference>
<keyword evidence="11 16" id="KW-0472">Membrane</keyword>
<evidence type="ECO:0000256" key="5">
    <source>
        <dbReference type="ARBA" id="ARBA00022723"/>
    </source>
</evidence>
<feature type="transmembrane region" description="Helical" evidence="16">
    <location>
        <begin position="53"/>
        <end position="72"/>
    </location>
</feature>
<evidence type="ECO:0000256" key="16">
    <source>
        <dbReference type="RuleBase" id="RU362033"/>
    </source>
</evidence>
<feature type="binding site" evidence="14">
    <location>
        <position position="642"/>
    </location>
    <ligand>
        <name>ATP</name>
        <dbReference type="ChEBI" id="CHEBI:30616"/>
    </ligand>
</feature>
<feature type="binding site" evidence="14">
    <location>
        <position position="914"/>
    </location>
    <ligand>
        <name>ATP</name>
        <dbReference type="ChEBI" id="CHEBI:30616"/>
    </ligand>
</feature>
<dbReference type="Pfam" id="PF16209">
    <property type="entry name" value="PhoLip_ATPase_N"/>
    <property type="match status" value="1"/>
</dbReference>
<feature type="domain" description="P-type ATPase A" evidence="17">
    <location>
        <begin position="110"/>
        <end position="169"/>
    </location>
</feature>
<dbReference type="Gene3D" id="3.40.1110.10">
    <property type="entry name" value="Calcium-transporting ATPase, cytoplasmic domain N"/>
    <property type="match status" value="1"/>
</dbReference>
<feature type="binding site" evidence="15">
    <location>
        <position position="910"/>
    </location>
    <ligand>
        <name>Mg(2+)</name>
        <dbReference type="ChEBI" id="CHEBI:18420"/>
    </ligand>
</feature>
<dbReference type="GO" id="GO:0005886">
    <property type="term" value="C:plasma membrane"/>
    <property type="evidence" value="ECO:0007669"/>
    <property type="project" value="TreeGrafter"/>
</dbReference>
<feature type="transmembrane region" description="Helical" evidence="16">
    <location>
        <begin position="967"/>
        <end position="990"/>
    </location>
</feature>
<dbReference type="InterPro" id="IPR006539">
    <property type="entry name" value="P-type_ATPase_IV"/>
</dbReference>
<evidence type="ECO:0000313" key="21">
    <source>
        <dbReference type="Proteomes" id="UP000717585"/>
    </source>
</evidence>
<dbReference type="Gene3D" id="2.70.150.10">
    <property type="entry name" value="Calcium-transporting ATPase, cytoplasmic transduction domain A"/>
    <property type="match status" value="1"/>
</dbReference>
<dbReference type="NCBIfam" id="TIGR01652">
    <property type="entry name" value="ATPase-Plipid"/>
    <property type="match status" value="1"/>
</dbReference>
<accession>A0A8J6BYF6</accession>
<evidence type="ECO:0000256" key="7">
    <source>
        <dbReference type="ARBA" id="ARBA00022840"/>
    </source>
</evidence>
<dbReference type="Gene3D" id="3.40.50.1000">
    <property type="entry name" value="HAD superfamily/HAD-like"/>
    <property type="match status" value="1"/>
</dbReference>
<dbReference type="PRINTS" id="PR00119">
    <property type="entry name" value="CATATPASE"/>
</dbReference>
<evidence type="ECO:0000256" key="10">
    <source>
        <dbReference type="ARBA" id="ARBA00022989"/>
    </source>
</evidence>
<feature type="binding site" evidence="15">
    <location>
        <position position="914"/>
    </location>
    <ligand>
        <name>Mg(2+)</name>
        <dbReference type="ChEBI" id="CHEBI:18420"/>
    </ligand>
</feature>
<dbReference type="PANTHER" id="PTHR24092">
    <property type="entry name" value="PROBABLE PHOSPHOLIPID-TRANSPORTING ATPASE"/>
    <property type="match status" value="1"/>
</dbReference>
<comment type="similarity">
    <text evidence="3 16">Belongs to the cation transport ATPase (P-type) (TC 3.A.3) family. Type IV subfamily.</text>
</comment>
<feature type="transmembrane region" description="Helical" evidence="16">
    <location>
        <begin position="413"/>
        <end position="436"/>
    </location>
</feature>
<feature type="binding site" evidence="15">
    <location>
        <position position="490"/>
    </location>
    <ligand>
        <name>Mg(2+)</name>
        <dbReference type="ChEBI" id="CHEBI:18420"/>
    </ligand>
</feature>
<feature type="transmembrane region" description="Helical" evidence="16">
    <location>
        <begin position="1002"/>
        <end position="1021"/>
    </location>
</feature>
<evidence type="ECO:0000256" key="4">
    <source>
        <dbReference type="ARBA" id="ARBA00022692"/>
    </source>
</evidence>
<dbReference type="InterPro" id="IPR032631">
    <property type="entry name" value="P-type_ATPase_N"/>
</dbReference>
<dbReference type="InterPro" id="IPR023214">
    <property type="entry name" value="HAD_sf"/>
</dbReference>
<evidence type="ECO:0000256" key="2">
    <source>
        <dbReference type="ARBA" id="ARBA00004308"/>
    </source>
</evidence>
<dbReference type="Pfam" id="PF00122">
    <property type="entry name" value="E1-E2_ATPase"/>
    <property type="match status" value="1"/>
</dbReference>
<dbReference type="GO" id="GO:0140326">
    <property type="term" value="F:ATPase-coupled intramembrane lipid transporter activity"/>
    <property type="evidence" value="ECO:0007669"/>
    <property type="project" value="UniProtKB-EC"/>
</dbReference>
<evidence type="ECO:0000256" key="13">
    <source>
        <dbReference type="PIRSR" id="PIRSR606539-1"/>
    </source>
</evidence>
<feature type="binding site" evidence="14">
    <location>
        <position position="490"/>
    </location>
    <ligand>
        <name>ATP</name>
        <dbReference type="ChEBI" id="CHEBI:30616"/>
    </ligand>
</feature>
<feature type="transmembrane region" description="Helical" evidence="16">
    <location>
        <begin position="1050"/>
        <end position="1074"/>
    </location>
</feature>
<feature type="binding site" evidence="14">
    <location>
        <position position="601"/>
    </location>
    <ligand>
        <name>ATP</name>
        <dbReference type="ChEBI" id="CHEBI:30616"/>
    </ligand>
</feature>
<dbReference type="GO" id="GO:0000287">
    <property type="term" value="F:magnesium ion binding"/>
    <property type="evidence" value="ECO:0007669"/>
    <property type="project" value="UniProtKB-UniRule"/>
</dbReference>
<evidence type="ECO:0000256" key="15">
    <source>
        <dbReference type="PIRSR" id="PIRSR606539-3"/>
    </source>
</evidence>
<keyword evidence="7 14" id="KW-0067">ATP-binding</keyword>
<name>A0A8J6BYF6_9EUKA</name>
<gene>
    <name evidence="20" type="ORF">J8273_4096</name>
</gene>
<evidence type="ECO:0000259" key="19">
    <source>
        <dbReference type="Pfam" id="PF16212"/>
    </source>
</evidence>
<dbReference type="SUPFAM" id="SSF81660">
    <property type="entry name" value="Metal cation-transporting ATPase, ATP-binding domain N"/>
    <property type="match status" value="1"/>
</dbReference>
<feature type="active site" description="4-aspartylphosphate intermediate" evidence="13">
    <location>
        <position position="490"/>
    </location>
</feature>
<feature type="transmembrane region" description="Helical" evidence="16">
    <location>
        <begin position="367"/>
        <end position="393"/>
    </location>
</feature>
<dbReference type="Pfam" id="PF13246">
    <property type="entry name" value="Cation_ATPase"/>
    <property type="match status" value="1"/>
</dbReference>
<feature type="binding site" evidence="14">
    <location>
        <position position="666"/>
    </location>
    <ligand>
        <name>ATP</name>
        <dbReference type="ChEBI" id="CHEBI:30616"/>
    </ligand>
</feature>
<evidence type="ECO:0000313" key="20">
    <source>
        <dbReference type="EMBL" id="KAG9394431.1"/>
    </source>
</evidence>
<dbReference type="NCBIfam" id="TIGR01494">
    <property type="entry name" value="ATPase_P-type"/>
    <property type="match status" value="1"/>
</dbReference>
<dbReference type="AlphaFoldDB" id="A0A8J6BYF6"/>
<feature type="transmembrane region" description="Helical" evidence="16">
    <location>
        <begin position="1114"/>
        <end position="1136"/>
    </location>
</feature>
<feature type="binding site" evidence="14">
    <location>
        <position position="778"/>
    </location>
    <ligand>
        <name>ATP</name>
        <dbReference type="ChEBI" id="CHEBI:30616"/>
    </ligand>
</feature>
<dbReference type="Proteomes" id="UP000717585">
    <property type="component" value="Unassembled WGS sequence"/>
</dbReference>
<dbReference type="SUPFAM" id="SSF81665">
    <property type="entry name" value="Calcium ATPase, transmembrane domain M"/>
    <property type="match status" value="1"/>
</dbReference>
<evidence type="ECO:0000259" key="17">
    <source>
        <dbReference type="Pfam" id="PF00122"/>
    </source>
</evidence>
<dbReference type="InterPro" id="IPR044492">
    <property type="entry name" value="P_typ_ATPase_HD_dom"/>
</dbReference>
<evidence type="ECO:0000259" key="18">
    <source>
        <dbReference type="Pfam" id="PF16209"/>
    </source>
</evidence>
<dbReference type="SUPFAM" id="SSF56784">
    <property type="entry name" value="HAD-like"/>
    <property type="match status" value="1"/>
</dbReference>
<feature type="binding site" evidence="15">
    <location>
        <position position="492"/>
    </location>
    <ligand>
        <name>Mg(2+)</name>
        <dbReference type="ChEBI" id="CHEBI:18420"/>
    </ligand>
</feature>
<comment type="cofactor">
    <cofactor evidence="15">
        <name>Mg(2+)</name>
        <dbReference type="ChEBI" id="CHEBI:18420"/>
    </cofactor>
</comment>
<evidence type="ECO:0000256" key="3">
    <source>
        <dbReference type="ARBA" id="ARBA00008109"/>
    </source>
</evidence>
<keyword evidence="8 15" id="KW-0460">Magnesium</keyword>
<feature type="transmembrane region" description="Helical" evidence="16">
    <location>
        <begin position="1086"/>
        <end position="1107"/>
    </location>
</feature>
<dbReference type="InterPro" id="IPR008250">
    <property type="entry name" value="ATPase_P-typ_transduc_dom_A_sf"/>
</dbReference>
<feature type="binding site" evidence="14">
    <location>
        <position position="779"/>
    </location>
    <ligand>
        <name>ATP</name>
        <dbReference type="ChEBI" id="CHEBI:30616"/>
    </ligand>
</feature>
<dbReference type="SFLD" id="SFLDF00027">
    <property type="entry name" value="p-type_atpase"/>
    <property type="match status" value="1"/>
</dbReference>
<feature type="transmembrane region" description="Helical" evidence="16">
    <location>
        <begin position="78"/>
        <end position="95"/>
    </location>
</feature>
<dbReference type="InterPro" id="IPR023298">
    <property type="entry name" value="ATPase_P-typ_TM_dom_sf"/>
</dbReference>
<dbReference type="InterPro" id="IPR036412">
    <property type="entry name" value="HAD-like_sf"/>
</dbReference>
<dbReference type="GO" id="GO:0005524">
    <property type="term" value="F:ATP binding"/>
    <property type="evidence" value="ECO:0007669"/>
    <property type="project" value="UniProtKB-UniRule"/>
</dbReference>
<protein>
    <recommendedName>
        <fullName evidence="16">Phospholipid-transporting ATPase</fullName>
        <ecNumber evidence="16">7.6.2.1</ecNumber>
    </recommendedName>
</protein>
<keyword evidence="5 15" id="KW-0479">Metal-binding</keyword>
<feature type="binding site" evidence="14">
    <location>
        <position position="889"/>
    </location>
    <ligand>
        <name>ATP</name>
        <dbReference type="ChEBI" id="CHEBI:30616"/>
    </ligand>
</feature>
<feature type="transmembrane region" description="Helical" evidence="16">
    <location>
        <begin position="1148"/>
        <end position="1172"/>
    </location>
</feature>
<feature type="binding site" evidence="14">
    <location>
        <position position="913"/>
    </location>
    <ligand>
        <name>ATP</name>
        <dbReference type="ChEBI" id="CHEBI:30616"/>
    </ligand>
</feature>
<reference evidence="20" key="1">
    <citation type="submission" date="2021-05" db="EMBL/GenBank/DDBJ databases">
        <title>A free-living protist that lacks canonical eukaryotic 1 DNA replication and segregation systems.</title>
        <authorList>
            <person name="Salas-Leiva D.E."/>
            <person name="Tromer E.C."/>
            <person name="Curtis B.A."/>
            <person name="Jerlstrom-Hultqvist J."/>
            <person name="Kolisko M."/>
            <person name="Yi Z."/>
            <person name="Salas-Leiva J.S."/>
            <person name="Gallot-Lavallee L."/>
            <person name="Kops G.J.P.L."/>
            <person name="Archibald J.M."/>
            <person name="Simpson A.G.B."/>
            <person name="Roger A.J."/>
        </authorList>
    </citation>
    <scope>NUCLEOTIDE SEQUENCE</scope>
    <source>
        <strain evidence="20">BICM</strain>
    </source>
</reference>
<feature type="binding site" evidence="14">
    <location>
        <position position="492"/>
    </location>
    <ligand>
        <name>ATP</name>
        <dbReference type="ChEBI" id="CHEBI:30616"/>
    </ligand>
</feature>
<proteinExistence type="inferred from homology"/>
<dbReference type="GO" id="GO:0016887">
    <property type="term" value="F:ATP hydrolysis activity"/>
    <property type="evidence" value="ECO:0007669"/>
    <property type="project" value="InterPro"/>
</dbReference>
<evidence type="ECO:0000256" key="1">
    <source>
        <dbReference type="ARBA" id="ARBA00004141"/>
    </source>
</evidence>
<comment type="caution">
    <text evidence="20">The sequence shown here is derived from an EMBL/GenBank/DDBJ whole genome shotgun (WGS) entry which is preliminary data.</text>
</comment>
<sequence length="1196" mass="130499">MALRKRKGATAEASRVIQANTPSNKAYAGNKVSTAQYSLLTSPLLLLSQFKKFSNLFFLFVAVINLIPGVSVFNPINILTPIVFILTVGVIRELLEDLGRKKSDMRANRAPVSVYREGRLTTARCSALRPGDVIVVREGEEVPADILVLASSDVDDVAYVQTANLDGETALKPRYALGPTAALPEALLGSWKGTVTVNGPTRNLDFIEGRVDTEPEPEPEAIAPMDEMKHTPTASPQDAKPVNMQTLHRLVIPTARKGSMQYLTPGPRVGAGMQTMTPQRVKHRPGLDMFSTSAVEDIESDAGSDILGLQPVDPSVSLDNLIPRGSKLANTTDAHGLVVYAGHETKMYLNVTKAHPKTSRLDRQVNIVILLCIVLFAALIIGSAVMSTGFSYYMQRADHWYLELPRETLLFALGKAMLSYFVLYAMIIPLSLFVSLEVTRFIQSSRLSRDPAMVDVPDGPVDRSDPRQRVISRTSALNEELGYVRHLFCDKTGTLTLNDMVLRRMMAGDAVYDVRDDGRLESPDTGLGVFIRDTRSALLALAMCNTVVPDNLAPSSPTSEADLSVYDDDSVDEDVIKTDEGEIFPTRRPHERQFQAISPDEGALVQAAHDNGVSLATRTKKSVLIDYYGQERKFSIVAVLEFTSDRKRMSVVLREDGRRGFLVVSKGADSVMLENIVDAPADVRRRIKDFSEAGLRTMVVGTRTIPSLIGAAWVKEWSRVNGIVGDPGKEAKLDALRREVESSLSFSSVVGIEDRLAVDVAVTLRRLLQANIKIWVLTGDKLETAVNIGYSAGLLEVEDDLHIVTGTDEQAILGTLEELTAVGPEPSAVMRTSPHMAKKYPGMTGARSHRALVISSEALDIALQHPETLYLASQSCAAVLCCRTAPMQKARVVKCVRSSKDKPVTAAIGDGANDVAMLRMAHVGIGIAGKEGLQASRTADYSIPSFRHVSRLMLVHGRWNYRRLVTMVIYCLYKNLAAALCALVFSFATAFSAQPLLLGNTIMLYNVLYTFLPPVVVGITFTDAPAKALELFPPAYSPHQLRSLLGPRAVFTWTVETAWTVAAILFVTAGSFAYGGVFSDGTVGGLGMFSLLVTTSLLLTVLIRVFLLCGVTWHLLWTSLLSLIAYVFCIQGMSFFNQSPQYFATTAVLWSPTGVCSIILAVSLALAPAVFVQAWGRHARAPTYVAVKEAFRRRAL</sequence>
<evidence type="ECO:0000256" key="9">
    <source>
        <dbReference type="ARBA" id="ARBA00022967"/>
    </source>
</evidence>
<dbReference type="SFLD" id="SFLDS00003">
    <property type="entry name" value="Haloacid_Dehalogenase"/>
    <property type="match status" value="1"/>
</dbReference>
<keyword evidence="21" id="KW-1185">Reference proteome</keyword>
<dbReference type="InterPro" id="IPR018303">
    <property type="entry name" value="ATPase_P-typ_P_site"/>
</dbReference>
<feature type="binding site" evidence="14">
    <location>
        <position position="696"/>
    </location>
    <ligand>
        <name>ATP</name>
        <dbReference type="ChEBI" id="CHEBI:30616"/>
    </ligand>
</feature>
<keyword evidence="9 16" id="KW-1278">Translocase</keyword>
<feature type="binding site" evidence="14">
    <location>
        <position position="491"/>
    </location>
    <ligand>
        <name>ATP</name>
        <dbReference type="ChEBI" id="CHEBI:30616"/>
    </ligand>
</feature>
<keyword evidence="4 16" id="KW-0812">Transmembrane</keyword>
<feature type="domain" description="P-type ATPase C-terminal" evidence="19">
    <location>
        <begin position="937"/>
        <end position="1178"/>
    </location>
</feature>
<evidence type="ECO:0000256" key="12">
    <source>
        <dbReference type="ARBA" id="ARBA00034036"/>
    </source>
</evidence>
<feature type="binding site" evidence="14">
    <location>
        <position position="780"/>
    </location>
    <ligand>
        <name>ATP</name>
        <dbReference type="ChEBI" id="CHEBI:30616"/>
    </ligand>
</feature>
<dbReference type="EMBL" id="JAHDYR010000015">
    <property type="protein sequence ID" value="KAG9394431.1"/>
    <property type="molecule type" value="Genomic_DNA"/>
</dbReference>
<dbReference type="EC" id="7.6.2.1" evidence="16"/>